<evidence type="ECO:0000313" key="5">
    <source>
        <dbReference type="Proteomes" id="UP000772434"/>
    </source>
</evidence>
<reference evidence="4" key="1">
    <citation type="submission" date="2020-11" db="EMBL/GenBank/DDBJ databases">
        <authorList>
            <consortium name="DOE Joint Genome Institute"/>
            <person name="Ahrendt S."/>
            <person name="Riley R."/>
            <person name="Andreopoulos W."/>
            <person name="Labutti K."/>
            <person name="Pangilinan J."/>
            <person name="Ruiz-Duenas F.J."/>
            <person name="Barrasa J.M."/>
            <person name="Sanchez-Garcia M."/>
            <person name="Camarero S."/>
            <person name="Miyauchi S."/>
            <person name="Serrano A."/>
            <person name="Linde D."/>
            <person name="Babiker R."/>
            <person name="Drula E."/>
            <person name="Ayuso-Fernandez I."/>
            <person name="Pacheco R."/>
            <person name="Padilla G."/>
            <person name="Ferreira P."/>
            <person name="Barriuso J."/>
            <person name="Kellner H."/>
            <person name="Castanera R."/>
            <person name="Alfaro M."/>
            <person name="Ramirez L."/>
            <person name="Pisabarro A.G."/>
            <person name="Kuo A."/>
            <person name="Tritt A."/>
            <person name="Lipzen A."/>
            <person name="He G."/>
            <person name="Yan M."/>
            <person name="Ng V."/>
            <person name="Cullen D."/>
            <person name="Martin F."/>
            <person name="Rosso M.-N."/>
            <person name="Henrissat B."/>
            <person name="Hibbett D."/>
            <person name="Martinez A.T."/>
            <person name="Grigoriev I.V."/>
        </authorList>
    </citation>
    <scope>NUCLEOTIDE SEQUENCE</scope>
    <source>
        <strain evidence="4">AH 40177</strain>
    </source>
</reference>
<evidence type="ECO:0000256" key="1">
    <source>
        <dbReference type="SAM" id="MobiDB-lite"/>
    </source>
</evidence>
<gene>
    <name evidence="4" type="ORF">BDP27DRAFT_1446268</name>
</gene>
<proteinExistence type="predicted"/>
<sequence>MHFLPMYSLTLALHILLATAVSAFKITIEQNPPIFAPVSLAGGVLNKVLSLQVNGTSSLNGTLNTVFILVGPHIIQAIDGNSADSAVFFNSTVLNAVDATSSGTSTSSGSSSCTTSTTPTVTVTETNSSSKNTNSSIVIGATLGTILPLTILGAVLA</sequence>
<evidence type="ECO:0000256" key="2">
    <source>
        <dbReference type="SAM" id="Phobius"/>
    </source>
</evidence>
<keyword evidence="3" id="KW-0732">Signal</keyword>
<dbReference type="Proteomes" id="UP000772434">
    <property type="component" value="Unassembled WGS sequence"/>
</dbReference>
<keyword evidence="2" id="KW-0472">Membrane</keyword>
<feature type="region of interest" description="Disordered" evidence="1">
    <location>
        <begin position="101"/>
        <end position="132"/>
    </location>
</feature>
<dbReference type="AlphaFoldDB" id="A0A9P5PX55"/>
<keyword evidence="5" id="KW-1185">Reference proteome</keyword>
<evidence type="ECO:0000313" key="4">
    <source>
        <dbReference type="EMBL" id="KAF9071558.1"/>
    </source>
</evidence>
<keyword evidence="2" id="KW-1133">Transmembrane helix</keyword>
<accession>A0A9P5PX55</accession>
<keyword evidence="2" id="KW-0812">Transmembrane</keyword>
<organism evidence="4 5">
    <name type="scientific">Rhodocollybia butyracea</name>
    <dbReference type="NCBI Taxonomy" id="206335"/>
    <lineage>
        <taxon>Eukaryota</taxon>
        <taxon>Fungi</taxon>
        <taxon>Dikarya</taxon>
        <taxon>Basidiomycota</taxon>
        <taxon>Agaricomycotina</taxon>
        <taxon>Agaricomycetes</taxon>
        <taxon>Agaricomycetidae</taxon>
        <taxon>Agaricales</taxon>
        <taxon>Marasmiineae</taxon>
        <taxon>Omphalotaceae</taxon>
        <taxon>Rhodocollybia</taxon>
    </lineage>
</organism>
<feature type="signal peptide" evidence="3">
    <location>
        <begin position="1"/>
        <end position="23"/>
    </location>
</feature>
<feature type="non-terminal residue" evidence="4">
    <location>
        <position position="1"/>
    </location>
</feature>
<evidence type="ECO:0000256" key="3">
    <source>
        <dbReference type="SAM" id="SignalP"/>
    </source>
</evidence>
<name>A0A9P5PX55_9AGAR</name>
<dbReference type="EMBL" id="JADNRY010000031">
    <property type="protein sequence ID" value="KAF9071558.1"/>
    <property type="molecule type" value="Genomic_DNA"/>
</dbReference>
<feature type="chain" id="PRO_5040434690" evidence="3">
    <location>
        <begin position="24"/>
        <end position="157"/>
    </location>
</feature>
<feature type="transmembrane region" description="Helical" evidence="2">
    <location>
        <begin position="137"/>
        <end position="156"/>
    </location>
</feature>
<protein>
    <submittedName>
        <fullName evidence="4">Uncharacterized protein</fullName>
    </submittedName>
</protein>
<comment type="caution">
    <text evidence="4">The sequence shown here is derived from an EMBL/GenBank/DDBJ whole genome shotgun (WGS) entry which is preliminary data.</text>
</comment>